<evidence type="ECO:0000256" key="1">
    <source>
        <dbReference type="SAM" id="MobiDB-lite"/>
    </source>
</evidence>
<sequence>MDDSTSSRSPLSKLGKIKYIEWEKSMYGRLLSLGCSRIALGTEVAPALVATDPASVTAVNAFNQRSDRAAGEIYQWLDEGNKIHVDAIRDNPAEMWKKLKSVHSKSAPNARFNSLSDLFNIRKKDDESLTDLATRVEGSMQRVKALRPIPTSTSPTPYTIDTLDEELTIMAMIRALPREDYNSFISSVLLLTTLTKDAVLEAFRTEETQRRGAEEDAQIEATAAAAAAARVMACYICDGAHAMRDCPQYAAVRNLGKAKGGPNTKSEKGIGRRGGRGSGRGANSAKTDTKVEEGCDGPAAKADAATLGPLRI</sequence>
<dbReference type="AlphaFoldDB" id="A0A369K1J4"/>
<organism evidence="2 3">
    <name type="scientific">Hypsizygus marmoreus</name>
    <name type="common">White beech mushroom</name>
    <name type="synonym">Agaricus marmoreus</name>
    <dbReference type="NCBI Taxonomy" id="39966"/>
    <lineage>
        <taxon>Eukaryota</taxon>
        <taxon>Fungi</taxon>
        <taxon>Dikarya</taxon>
        <taxon>Basidiomycota</taxon>
        <taxon>Agaricomycotina</taxon>
        <taxon>Agaricomycetes</taxon>
        <taxon>Agaricomycetidae</taxon>
        <taxon>Agaricales</taxon>
        <taxon>Tricholomatineae</taxon>
        <taxon>Lyophyllaceae</taxon>
        <taxon>Hypsizygus</taxon>
    </lineage>
</organism>
<feature type="region of interest" description="Disordered" evidence="1">
    <location>
        <begin position="257"/>
        <end position="312"/>
    </location>
</feature>
<name>A0A369K1J4_HYPMA</name>
<proteinExistence type="predicted"/>
<dbReference type="Pfam" id="PF14223">
    <property type="entry name" value="Retrotran_gag_2"/>
    <property type="match status" value="1"/>
</dbReference>
<keyword evidence="3" id="KW-1185">Reference proteome</keyword>
<evidence type="ECO:0000313" key="3">
    <source>
        <dbReference type="Proteomes" id="UP000076154"/>
    </source>
</evidence>
<dbReference type="EMBL" id="LUEZ02000010">
    <property type="protein sequence ID" value="RDB28489.1"/>
    <property type="molecule type" value="Genomic_DNA"/>
</dbReference>
<evidence type="ECO:0008006" key="4">
    <source>
        <dbReference type="Google" id="ProtNLM"/>
    </source>
</evidence>
<evidence type="ECO:0000313" key="2">
    <source>
        <dbReference type="EMBL" id="RDB28489.1"/>
    </source>
</evidence>
<dbReference type="InParanoid" id="A0A369K1J4"/>
<protein>
    <recommendedName>
        <fullName evidence="4">CCHC-type domain-containing protein</fullName>
    </recommendedName>
</protein>
<comment type="caution">
    <text evidence="2">The sequence shown here is derived from an EMBL/GenBank/DDBJ whole genome shotgun (WGS) entry which is preliminary data.</text>
</comment>
<accession>A0A369K1J4</accession>
<reference evidence="2" key="1">
    <citation type="submission" date="2018-04" db="EMBL/GenBank/DDBJ databases">
        <title>Whole genome sequencing of Hypsizygus marmoreus.</title>
        <authorList>
            <person name="Choi I.-G."/>
            <person name="Min B."/>
            <person name="Kim J.-G."/>
            <person name="Kim S."/>
            <person name="Oh Y.-L."/>
            <person name="Kong W.-S."/>
            <person name="Park H."/>
            <person name="Jeong J."/>
            <person name="Song E.-S."/>
        </authorList>
    </citation>
    <scope>NUCLEOTIDE SEQUENCE [LARGE SCALE GENOMIC DNA]</scope>
    <source>
        <strain evidence="2">51987-8</strain>
    </source>
</reference>
<dbReference type="OrthoDB" id="3257543at2759"/>
<dbReference type="Proteomes" id="UP000076154">
    <property type="component" value="Unassembled WGS sequence"/>
</dbReference>
<gene>
    <name evidence="2" type="ORF">Hypma_015677</name>
</gene>
<dbReference type="STRING" id="39966.A0A369K1J4"/>